<feature type="non-terminal residue" evidence="2">
    <location>
        <position position="1"/>
    </location>
</feature>
<dbReference type="OMA" id="SVRIMRC"/>
<feature type="region of interest" description="Disordered" evidence="1">
    <location>
        <begin position="99"/>
        <end position="120"/>
    </location>
</feature>
<name>C9S5U3_VERA1</name>
<dbReference type="KEGG" id="val:VDBG_01191"/>
<feature type="compositionally biased region" description="Basic and acidic residues" evidence="1">
    <location>
        <begin position="110"/>
        <end position="120"/>
    </location>
</feature>
<evidence type="ECO:0000256" key="1">
    <source>
        <dbReference type="SAM" id="MobiDB-lite"/>
    </source>
</evidence>
<dbReference type="RefSeq" id="XP_003009508.1">
    <property type="nucleotide sequence ID" value="XM_003009462.1"/>
</dbReference>
<protein>
    <submittedName>
        <fullName evidence="2">Predicted protein</fullName>
    </submittedName>
</protein>
<dbReference type="HOGENOM" id="CLU_2135441_0_0_1"/>
<dbReference type="EMBL" id="DS985214">
    <property type="protein sequence ID" value="EEY15082.1"/>
    <property type="molecule type" value="Genomic_DNA"/>
</dbReference>
<keyword evidence="3" id="KW-1185">Reference proteome</keyword>
<dbReference type="GeneID" id="9531093"/>
<dbReference type="OrthoDB" id="10496673at2759"/>
<dbReference type="eggNOG" id="ENOG502R93Z">
    <property type="taxonomic scope" value="Eukaryota"/>
</dbReference>
<reference evidence="3" key="1">
    <citation type="journal article" date="2011" name="PLoS Pathog.">
        <title>Comparative genomics yields insights into niche adaptation of plant vascular wilt pathogens.</title>
        <authorList>
            <person name="Klosterman S.J."/>
            <person name="Subbarao K.V."/>
            <person name="Kang S."/>
            <person name="Veronese P."/>
            <person name="Gold S.E."/>
            <person name="Thomma B.P.H.J."/>
            <person name="Chen Z."/>
            <person name="Henrissat B."/>
            <person name="Lee Y.-H."/>
            <person name="Park J."/>
            <person name="Garcia-Pedrajas M.D."/>
            <person name="Barbara D.J."/>
            <person name="Anchieta A."/>
            <person name="de Jonge R."/>
            <person name="Santhanam P."/>
            <person name="Maruthachalam K."/>
            <person name="Atallah Z."/>
            <person name="Amyotte S.G."/>
            <person name="Paz Z."/>
            <person name="Inderbitzin P."/>
            <person name="Hayes R.J."/>
            <person name="Heiman D.I."/>
            <person name="Young S."/>
            <person name="Zeng Q."/>
            <person name="Engels R."/>
            <person name="Galagan J."/>
            <person name="Cuomo C.A."/>
            <person name="Dobinson K.F."/>
            <person name="Ma L.-J."/>
        </authorList>
    </citation>
    <scope>NUCLEOTIDE SEQUENCE [LARGE SCALE GENOMIC DNA]</scope>
    <source>
        <strain evidence="3">VaMs.102 / ATCC MYA-4576 / FGSC 10136</strain>
    </source>
</reference>
<dbReference type="Proteomes" id="UP000008698">
    <property type="component" value="Unassembled WGS sequence"/>
</dbReference>
<evidence type="ECO:0000313" key="2">
    <source>
        <dbReference type="EMBL" id="EEY15082.1"/>
    </source>
</evidence>
<accession>C9S5U3</accession>
<sequence>IARDDPTTPLNIDLTCLILLHSVRIMRCVNACFSGGWSLGPRAFQVSTEPSRFLCDHAPSLSLTFCVFFFVTSHQSRSAGRSGAAPYHVLLRHWIEGPCRGSGARQARSRNQEDRRSAAC</sequence>
<gene>
    <name evidence="2" type="ORF">VDBG_01191</name>
</gene>
<dbReference type="AlphaFoldDB" id="C9S5U3"/>
<organism evidence="3">
    <name type="scientific">Verticillium alfalfae (strain VaMs.102 / ATCC MYA-4576 / FGSC 10136)</name>
    <name type="common">Verticillium wilt of alfalfa</name>
    <name type="synonym">Verticillium albo-atrum</name>
    <dbReference type="NCBI Taxonomy" id="526221"/>
    <lineage>
        <taxon>Eukaryota</taxon>
        <taxon>Fungi</taxon>
        <taxon>Dikarya</taxon>
        <taxon>Ascomycota</taxon>
        <taxon>Pezizomycotina</taxon>
        <taxon>Sordariomycetes</taxon>
        <taxon>Hypocreomycetidae</taxon>
        <taxon>Glomerellales</taxon>
        <taxon>Plectosphaerellaceae</taxon>
        <taxon>Verticillium</taxon>
    </lineage>
</organism>
<evidence type="ECO:0000313" key="3">
    <source>
        <dbReference type="Proteomes" id="UP000008698"/>
    </source>
</evidence>
<proteinExistence type="predicted"/>